<evidence type="ECO:0000259" key="3">
    <source>
        <dbReference type="Pfam" id="PF03795"/>
    </source>
</evidence>
<dbReference type="AlphaFoldDB" id="A0A1Q2CY15"/>
<dbReference type="EMBL" id="CP019607">
    <property type="protein sequence ID" value="AQP50951.1"/>
    <property type="molecule type" value="Genomic_DNA"/>
</dbReference>
<proteinExistence type="inferred from homology"/>
<evidence type="ECO:0000313" key="5">
    <source>
        <dbReference type="Proteomes" id="UP000188235"/>
    </source>
</evidence>
<reference evidence="4 5" key="1">
    <citation type="journal article" date="2008" name="Int. J. Syst. Evol. Microbiol.">
        <title>Tessaracoccus flavescens sp. nov., isolated from marine sediment.</title>
        <authorList>
            <person name="Lee D.W."/>
            <person name="Lee S.D."/>
        </authorList>
    </citation>
    <scope>NUCLEOTIDE SEQUENCE [LARGE SCALE GENOMIC DNA]</scope>
    <source>
        <strain evidence="4 5">SST-39T</strain>
    </source>
</reference>
<evidence type="ECO:0000256" key="1">
    <source>
        <dbReference type="ARBA" id="ARBA00007689"/>
    </source>
</evidence>
<dbReference type="KEGG" id="tfa:BW733_09030"/>
<sequence>MPKYLISMYGPTAPDPTRDEGKDVEAHDAYGQQITTEGILRFACAVVDPDATVTLGNTHDHAADAEPKSSLVGVYVIEIDSMDEALAVAQRNPINEQGGYLEVREIEA</sequence>
<dbReference type="Proteomes" id="UP000188235">
    <property type="component" value="Chromosome"/>
</dbReference>
<protein>
    <recommendedName>
        <fullName evidence="3">YCII-related domain-containing protein</fullName>
    </recommendedName>
</protein>
<evidence type="ECO:0000256" key="2">
    <source>
        <dbReference type="SAM" id="MobiDB-lite"/>
    </source>
</evidence>
<dbReference type="InterPro" id="IPR011008">
    <property type="entry name" value="Dimeric_a/b-barrel"/>
</dbReference>
<name>A0A1Q2CY15_9ACTN</name>
<comment type="similarity">
    <text evidence="1">Belongs to the YciI family.</text>
</comment>
<dbReference type="InterPro" id="IPR005545">
    <property type="entry name" value="YCII"/>
</dbReference>
<feature type="domain" description="YCII-related" evidence="3">
    <location>
        <begin position="18"/>
        <end position="105"/>
    </location>
</feature>
<gene>
    <name evidence="4" type="ORF">BW733_09030</name>
</gene>
<evidence type="ECO:0000313" key="4">
    <source>
        <dbReference type="EMBL" id="AQP50951.1"/>
    </source>
</evidence>
<dbReference type="Gene3D" id="3.30.70.1060">
    <property type="entry name" value="Dimeric alpha+beta barrel"/>
    <property type="match status" value="1"/>
</dbReference>
<keyword evidence="5" id="KW-1185">Reference proteome</keyword>
<feature type="region of interest" description="Disordered" evidence="2">
    <location>
        <begin position="1"/>
        <end position="23"/>
    </location>
</feature>
<accession>A0A1Q2CY15</accession>
<organism evidence="4 5">
    <name type="scientific">Tessaracoccus flavescens</name>
    <dbReference type="NCBI Taxonomy" id="399497"/>
    <lineage>
        <taxon>Bacteria</taxon>
        <taxon>Bacillati</taxon>
        <taxon>Actinomycetota</taxon>
        <taxon>Actinomycetes</taxon>
        <taxon>Propionibacteriales</taxon>
        <taxon>Propionibacteriaceae</taxon>
        <taxon>Tessaracoccus</taxon>
    </lineage>
</organism>
<dbReference type="SUPFAM" id="SSF54909">
    <property type="entry name" value="Dimeric alpha+beta barrel"/>
    <property type="match status" value="1"/>
</dbReference>
<dbReference type="Pfam" id="PF03795">
    <property type="entry name" value="YCII"/>
    <property type="match status" value="1"/>
</dbReference>
<dbReference type="RefSeq" id="WP_077349785.1">
    <property type="nucleotide sequence ID" value="NZ_CP019607.1"/>
</dbReference>
<dbReference type="OrthoDB" id="668782at2"/>